<feature type="transmembrane region" description="Helical" evidence="9">
    <location>
        <begin position="213"/>
        <end position="232"/>
    </location>
</feature>
<evidence type="ECO:0000313" key="11">
    <source>
        <dbReference type="Proteomes" id="UP000661077"/>
    </source>
</evidence>
<keyword evidence="7 9" id="KW-1133">Transmembrane helix</keyword>
<dbReference type="InterPro" id="IPR004485">
    <property type="entry name" value="Cobalamin_biosynth_CobD/CbiB"/>
</dbReference>
<accession>A0ABS1X2T4</accession>
<evidence type="ECO:0000256" key="1">
    <source>
        <dbReference type="ARBA" id="ARBA00004651"/>
    </source>
</evidence>
<name>A0ABS1X2T4_9GAMM</name>
<dbReference type="Pfam" id="PF03186">
    <property type="entry name" value="CobD_Cbib"/>
    <property type="match status" value="1"/>
</dbReference>
<feature type="transmembrane region" description="Helical" evidence="9">
    <location>
        <begin position="159"/>
        <end position="180"/>
    </location>
</feature>
<comment type="similarity">
    <text evidence="3 9">Belongs to the CobD/CbiB family.</text>
</comment>
<keyword evidence="8 9" id="KW-0472">Membrane</keyword>
<organism evidence="10 11">
    <name type="scientific">Steroidobacter gossypii</name>
    <dbReference type="NCBI Taxonomy" id="2805490"/>
    <lineage>
        <taxon>Bacteria</taxon>
        <taxon>Pseudomonadati</taxon>
        <taxon>Pseudomonadota</taxon>
        <taxon>Gammaproteobacteria</taxon>
        <taxon>Steroidobacterales</taxon>
        <taxon>Steroidobacteraceae</taxon>
        <taxon>Steroidobacter</taxon>
    </lineage>
</organism>
<evidence type="ECO:0000256" key="2">
    <source>
        <dbReference type="ARBA" id="ARBA00004953"/>
    </source>
</evidence>
<evidence type="ECO:0000256" key="5">
    <source>
        <dbReference type="ARBA" id="ARBA00022573"/>
    </source>
</evidence>
<comment type="subcellular location">
    <subcellularLocation>
        <location evidence="1 9">Cell membrane</location>
        <topology evidence="1 9">Multi-pass membrane protein</topology>
    </subcellularLocation>
</comment>
<dbReference type="RefSeq" id="WP_203169641.1">
    <property type="nucleotide sequence ID" value="NZ_JAEVLS010000005.1"/>
</dbReference>
<dbReference type="NCBIfam" id="TIGR00380">
    <property type="entry name" value="cobal_cbiB"/>
    <property type="match status" value="1"/>
</dbReference>
<evidence type="ECO:0000256" key="9">
    <source>
        <dbReference type="HAMAP-Rule" id="MF_00024"/>
    </source>
</evidence>
<keyword evidence="6 9" id="KW-0812">Transmembrane</keyword>
<feature type="transmembrane region" description="Helical" evidence="9">
    <location>
        <begin position="57"/>
        <end position="77"/>
    </location>
</feature>
<reference evidence="10 11" key="1">
    <citation type="journal article" date="2021" name="Int. J. Syst. Evol. Microbiol.">
        <title>Steroidobacter gossypii sp. nov., isolated from soil of cotton cropping field.</title>
        <authorList>
            <person name="Huang R."/>
            <person name="Yang S."/>
            <person name="Zhen C."/>
            <person name="Liu W."/>
        </authorList>
    </citation>
    <scope>NUCLEOTIDE SEQUENCE [LARGE SCALE GENOMIC DNA]</scope>
    <source>
        <strain evidence="10 11">S1-65</strain>
    </source>
</reference>
<evidence type="ECO:0000256" key="7">
    <source>
        <dbReference type="ARBA" id="ARBA00022989"/>
    </source>
</evidence>
<protein>
    <recommendedName>
        <fullName evidence="9">Cobalamin biosynthesis protein CobD</fullName>
    </recommendedName>
</protein>
<comment type="caution">
    <text evidence="10">The sequence shown here is derived from an EMBL/GenBank/DDBJ whole genome shotgun (WGS) entry which is preliminary data.</text>
</comment>
<dbReference type="HAMAP" id="MF_00024">
    <property type="entry name" value="CobD_CbiB"/>
    <property type="match status" value="1"/>
</dbReference>
<keyword evidence="5 9" id="KW-0169">Cobalamin biosynthesis</keyword>
<proteinExistence type="inferred from homology"/>
<sequence>MFDPWLLLAALVVEGCVGYPQSVYRAIRHPVVWIGVGLEVLERRWNRPELGDETRRWLGVITVVIISGCAAGVGYIVQVLAGNVSFGTALIVLIATTGLAQHSLYTHVRAVLRPLAEGDLGTARRAVSEIVGRDTASLNDSGVASAALESLAESFNDGIVAPAFWLLVGGLPGLFAYKALNTADSLIGHREPRWRMFGWAAARADDIANLIPARLAGALLAIAGGGGLFVMWRDAPKHASPNAGWPEAAMAGALRIRLGGPTAYDGVMHERPIFGAGAQPTVEDLKRGLRIYVIACGLLWLSAALLGFLGSGPQLL</sequence>
<evidence type="ECO:0000256" key="4">
    <source>
        <dbReference type="ARBA" id="ARBA00022475"/>
    </source>
</evidence>
<evidence type="ECO:0000256" key="8">
    <source>
        <dbReference type="ARBA" id="ARBA00023136"/>
    </source>
</evidence>
<keyword evidence="11" id="KW-1185">Reference proteome</keyword>
<dbReference type="PANTHER" id="PTHR34308">
    <property type="entry name" value="COBALAMIN BIOSYNTHESIS PROTEIN CBIB"/>
    <property type="match status" value="1"/>
</dbReference>
<evidence type="ECO:0000256" key="6">
    <source>
        <dbReference type="ARBA" id="ARBA00022692"/>
    </source>
</evidence>
<dbReference type="Proteomes" id="UP000661077">
    <property type="component" value="Unassembled WGS sequence"/>
</dbReference>
<dbReference type="EMBL" id="JAEVLS010000005">
    <property type="protein sequence ID" value="MBM0107535.1"/>
    <property type="molecule type" value="Genomic_DNA"/>
</dbReference>
<gene>
    <name evidence="9 10" type="primary">cobD</name>
    <name evidence="10" type="ORF">JM946_22570</name>
</gene>
<feature type="transmembrane region" description="Helical" evidence="9">
    <location>
        <begin position="289"/>
        <end position="309"/>
    </location>
</feature>
<evidence type="ECO:0000313" key="10">
    <source>
        <dbReference type="EMBL" id="MBM0107535.1"/>
    </source>
</evidence>
<dbReference type="PANTHER" id="PTHR34308:SF1">
    <property type="entry name" value="COBALAMIN BIOSYNTHESIS PROTEIN CBIB"/>
    <property type="match status" value="1"/>
</dbReference>
<comment type="pathway">
    <text evidence="2 9">Cofactor biosynthesis; adenosylcobalamin biosynthesis.</text>
</comment>
<evidence type="ECO:0000256" key="3">
    <source>
        <dbReference type="ARBA" id="ARBA00006263"/>
    </source>
</evidence>
<keyword evidence="4 9" id="KW-1003">Cell membrane</keyword>
<comment type="function">
    <text evidence="9">Converts cobyric acid to cobinamide by the addition of aminopropanol on the F carboxylic group.</text>
</comment>
<feature type="transmembrane region" description="Helical" evidence="9">
    <location>
        <begin position="84"/>
        <end position="105"/>
    </location>
</feature>